<evidence type="ECO:0000313" key="2">
    <source>
        <dbReference type="Proteomes" id="UP000030748"/>
    </source>
</evidence>
<dbReference type="STRING" id="4155.A0A022R6M4"/>
<dbReference type="EMBL" id="KI630682">
    <property type="protein sequence ID" value="EYU34510.1"/>
    <property type="molecule type" value="Genomic_DNA"/>
</dbReference>
<protein>
    <submittedName>
        <fullName evidence="1">Uncharacterized protein</fullName>
    </submittedName>
</protein>
<organism evidence="1 2">
    <name type="scientific">Erythranthe guttata</name>
    <name type="common">Yellow monkey flower</name>
    <name type="synonym">Mimulus guttatus</name>
    <dbReference type="NCBI Taxonomy" id="4155"/>
    <lineage>
        <taxon>Eukaryota</taxon>
        <taxon>Viridiplantae</taxon>
        <taxon>Streptophyta</taxon>
        <taxon>Embryophyta</taxon>
        <taxon>Tracheophyta</taxon>
        <taxon>Spermatophyta</taxon>
        <taxon>Magnoliopsida</taxon>
        <taxon>eudicotyledons</taxon>
        <taxon>Gunneridae</taxon>
        <taxon>Pentapetalae</taxon>
        <taxon>asterids</taxon>
        <taxon>lamiids</taxon>
        <taxon>Lamiales</taxon>
        <taxon>Phrymaceae</taxon>
        <taxon>Erythranthe</taxon>
    </lineage>
</organism>
<dbReference type="eggNOG" id="KOG1883">
    <property type="taxonomic scope" value="Eukaryota"/>
</dbReference>
<accession>A0A022R6M4</accession>
<reference evidence="1 2" key="1">
    <citation type="journal article" date="2013" name="Proc. Natl. Acad. Sci. U.S.A.">
        <title>Fine-scale variation in meiotic recombination in Mimulus inferred from population shotgun sequencing.</title>
        <authorList>
            <person name="Hellsten U."/>
            <person name="Wright K.M."/>
            <person name="Jenkins J."/>
            <person name="Shu S."/>
            <person name="Yuan Y."/>
            <person name="Wessler S.R."/>
            <person name="Schmutz J."/>
            <person name="Willis J.H."/>
            <person name="Rokhsar D.S."/>
        </authorList>
    </citation>
    <scope>NUCLEOTIDE SEQUENCE [LARGE SCALE GENOMIC DNA]</scope>
    <source>
        <strain evidence="2">cv. DUN x IM62</strain>
    </source>
</reference>
<evidence type="ECO:0000313" key="1">
    <source>
        <dbReference type="EMBL" id="EYU34510.1"/>
    </source>
</evidence>
<name>A0A022R6M4_ERYGU</name>
<gene>
    <name evidence="1" type="ORF">MIMGU_mgv11b019516mg</name>
</gene>
<proteinExistence type="predicted"/>
<dbReference type="Proteomes" id="UP000030748">
    <property type="component" value="Unassembled WGS sequence"/>
</dbReference>
<keyword evidence="2" id="KW-1185">Reference proteome</keyword>
<sequence>MGEPPHNTFEYTKSELTTTVTLFLISAAVVKELERAQQGGVMVERQWRRAATMAKANNKPRAEVLALIGRAIESLRPDVQHLLRHLTTDVNYSVCAATHPTLVKNIN</sequence>
<dbReference type="AlphaFoldDB" id="A0A022R6M4"/>